<dbReference type="AlphaFoldDB" id="A0AAN7U958"/>
<dbReference type="PANTHER" id="PTHR11941">
    <property type="entry name" value="ENOYL-COA HYDRATASE-RELATED"/>
    <property type="match status" value="1"/>
</dbReference>
<protein>
    <recommendedName>
        <fullName evidence="6">Enoyl-CoA hydratase/isomerase family protein</fullName>
    </recommendedName>
</protein>
<sequence length="249" mass="28313">MKWVNKKEFGNFYVEQLESNQDIFLLTLNDNENRFNDDNLGHFHKSLDYIESCENASCLITTSISPKFYSLGLDLDWALPRGPKNFQEFVYRFHALLQRVLTFPIPTISCINGHSFAGGAMFSMAHDYRIMKSDKGFFCLPEIDIHIPLTPGMNAILQCKISNANTFRDVVLTGKRFGGKEAEKLQLVDKACTDILEKSVELAEFLHTKGKDRITFGSLKEEMYKSASKNLLEKSIGFAGRLSIFEAKL</sequence>
<dbReference type="EMBL" id="JAVFKY010000001">
    <property type="protein sequence ID" value="KAK5584712.1"/>
    <property type="molecule type" value="Genomic_DNA"/>
</dbReference>
<evidence type="ECO:0000256" key="2">
    <source>
        <dbReference type="ARBA" id="ARBA00000765"/>
    </source>
</evidence>
<comment type="catalytic activity">
    <reaction evidence="1">
        <text>a (3Z)-enoyl-CoA = a 4-saturated (2E)-enoyl-CoA</text>
        <dbReference type="Rhea" id="RHEA:45900"/>
        <dbReference type="ChEBI" id="CHEBI:85097"/>
        <dbReference type="ChEBI" id="CHEBI:85489"/>
        <dbReference type="EC" id="5.3.3.8"/>
    </reaction>
</comment>
<dbReference type="GO" id="GO:0004165">
    <property type="term" value="F:delta(3)-delta(2)-enoyl-CoA isomerase activity"/>
    <property type="evidence" value="ECO:0007669"/>
    <property type="project" value="UniProtKB-EC"/>
</dbReference>
<dbReference type="Proteomes" id="UP001344447">
    <property type="component" value="Unassembled WGS sequence"/>
</dbReference>
<evidence type="ECO:0000256" key="3">
    <source>
        <dbReference type="ARBA" id="ARBA00023098"/>
    </source>
</evidence>
<evidence type="ECO:0000256" key="1">
    <source>
        <dbReference type="ARBA" id="ARBA00000452"/>
    </source>
</evidence>
<accession>A0AAN7U958</accession>
<dbReference type="PANTHER" id="PTHR11941:SF22">
    <property type="entry name" value="ENOYL-COA HYDRATASE_ISOMERASE FAMILY PROTEIN"/>
    <property type="match status" value="1"/>
</dbReference>
<dbReference type="InterPro" id="IPR001753">
    <property type="entry name" value="Enoyl-CoA_hydra/iso"/>
</dbReference>
<dbReference type="Gene3D" id="3.90.226.10">
    <property type="entry name" value="2-enoyl-CoA Hydratase, Chain A, domain 1"/>
    <property type="match status" value="1"/>
</dbReference>
<dbReference type="GO" id="GO:0005777">
    <property type="term" value="C:peroxisome"/>
    <property type="evidence" value="ECO:0007669"/>
    <property type="project" value="TreeGrafter"/>
</dbReference>
<organism evidence="4 5">
    <name type="scientific">Dictyostelium firmibasis</name>
    <dbReference type="NCBI Taxonomy" id="79012"/>
    <lineage>
        <taxon>Eukaryota</taxon>
        <taxon>Amoebozoa</taxon>
        <taxon>Evosea</taxon>
        <taxon>Eumycetozoa</taxon>
        <taxon>Dictyostelia</taxon>
        <taxon>Dictyosteliales</taxon>
        <taxon>Dictyosteliaceae</taxon>
        <taxon>Dictyostelium</taxon>
    </lineage>
</organism>
<evidence type="ECO:0000313" key="5">
    <source>
        <dbReference type="Proteomes" id="UP001344447"/>
    </source>
</evidence>
<dbReference type="FunFam" id="3.90.226.10:FF:000049">
    <property type="entry name" value="Enoyl-CoA delta isomerase 3"/>
    <property type="match status" value="1"/>
</dbReference>
<dbReference type="CDD" id="cd06558">
    <property type="entry name" value="crotonase-like"/>
    <property type="match status" value="1"/>
</dbReference>
<name>A0AAN7U958_9MYCE</name>
<keyword evidence="3" id="KW-0443">Lipid metabolism</keyword>
<reference evidence="4 5" key="1">
    <citation type="submission" date="2023-11" db="EMBL/GenBank/DDBJ databases">
        <title>Dfirmibasis_genome.</title>
        <authorList>
            <person name="Edelbroek B."/>
            <person name="Kjellin J."/>
            <person name="Jerlstrom-Hultqvist J."/>
            <person name="Soderbom F."/>
        </authorList>
    </citation>
    <scope>NUCLEOTIDE SEQUENCE [LARGE SCALE GENOMIC DNA]</scope>
    <source>
        <strain evidence="4 5">TNS-C-14</strain>
    </source>
</reference>
<dbReference type="Pfam" id="PF00378">
    <property type="entry name" value="ECH_1"/>
    <property type="match status" value="1"/>
</dbReference>
<gene>
    <name evidence="4" type="ORF">RB653_006328</name>
</gene>
<keyword evidence="5" id="KW-1185">Reference proteome</keyword>
<comment type="caution">
    <text evidence="4">The sequence shown here is derived from an EMBL/GenBank/DDBJ whole genome shotgun (WGS) entry which is preliminary data.</text>
</comment>
<dbReference type="InterPro" id="IPR029045">
    <property type="entry name" value="ClpP/crotonase-like_dom_sf"/>
</dbReference>
<dbReference type="SUPFAM" id="SSF52096">
    <property type="entry name" value="ClpP/crotonase"/>
    <property type="match status" value="1"/>
</dbReference>
<proteinExistence type="predicted"/>
<dbReference type="GO" id="GO:0006635">
    <property type="term" value="P:fatty acid beta-oxidation"/>
    <property type="evidence" value="ECO:0007669"/>
    <property type="project" value="TreeGrafter"/>
</dbReference>
<comment type="catalytic activity">
    <reaction evidence="2">
        <text>a (3E)-enoyl-CoA = a 4-saturated (2E)-enoyl-CoA</text>
        <dbReference type="Rhea" id="RHEA:45228"/>
        <dbReference type="ChEBI" id="CHEBI:58521"/>
        <dbReference type="ChEBI" id="CHEBI:85097"/>
        <dbReference type="EC" id="5.3.3.8"/>
    </reaction>
</comment>
<evidence type="ECO:0000313" key="4">
    <source>
        <dbReference type="EMBL" id="KAK5584712.1"/>
    </source>
</evidence>
<evidence type="ECO:0008006" key="6">
    <source>
        <dbReference type="Google" id="ProtNLM"/>
    </source>
</evidence>